<evidence type="ECO:0000313" key="1">
    <source>
        <dbReference type="EMBL" id="MFC4057376.1"/>
    </source>
</evidence>
<comment type="caution">
    <text evidence="1">The sequence shown here is derived from an EMBL/GenBank/DDBJ whole genome shotgun (WGS) entry which is preliminary data.</text>
</comment>
<gene>
    <name evidence="1" type="ORF">ACFOWE_03675</name>
</gene>
<evidence type="ECO:0008006" key="3">
    <source>
        <dbReference type="Google" id="ProtNLM"/>
    </source>
</evidence>
<dbReference type="RefSeq" id="WP_377285678.1">
    <property type="nucleotide sequence ID" value="NZ_JBHSBM010000010.1"/>
</dbReference>
<accession>A0ABV8I294</accession>
<evidence type="ECO:0000313" key="2">
    <source>
        <dbReference type="Proteomes" id="UP001595850"/>
    </source>
</evidence>
<name>A0ABV8I294_9ACTN</name>
<dbReference type="Proteomes" id="UP001595850">
    <property type="component" value="Unassembled WGS sequence"/>
</dbReference>
<dbReference type="EMBL" id="JBHSBM010000010">
    <property type="protein sequence ID" value="MFC4057376.1"/>
    <property type="molecule type" value="Genomic_DNA"/>
</dbReference>
<organism evidence="1 2">
    <name type="scientific">Planomonospora corallina</name>
    <dbReference type="NCBI Taxonomy" id="1806052"/>
    <lineage>
        <taxon>Bacteria</taxon>
        <taxon>Bacillati</taxon>
        <taxon>Actinomycetota</taxon>
        <taxon>Actinomycetes</taxon>
        <taxon>Streptosporangiales</taxon>
        <taxon>Streptosporangiaceae</taxon>
        <taxon>Planomonospora</taxon>
    </lineage>
</organism>
<reference evidence="2" key="1">
    <citation type="journal article" date="2019" name="Int. J. Syst. Evol. Microbiol.">
        <title>The Global Catalogue of Microorganisms (GCM) 10K type strain sequencing project: providing services to taxonomists for standard genome sequencing and annotation.</title>
        <authorList>
            <consortium name="The Broad Institute Genomics Platform"/>
            <consortium name="The Broad Institute Genome Sequencing Center for Infectious Disease"/>
            <person name="Wu L."/>
            <person name="Ma J."/>
        </authorList>
    </citation>
    <scope>NUCLEOTIDE SEQUENCE [LARGE SCALE GENOMIC DNA]</scope>
    <source>
        <strain evidence="2">TBRC 4489</strain>
    </source>
</reference>
<proteinExistence type="predicted"/>
<protein>
    <recommendedName>
        <fullName evidence="3">Thioesterase superfamily protein</fullName>
    </recommendedName>
</protein>
<keyword evidence="2" id="KW-1185">Reference proteome</keyword>
<sequence length="42" mass="4339">MRAGRTRVVCRCDLSTVDGEGAETLCAVAQGTIAVQGERNGS</sequence>